<organism evidence="4 5">
    <name type="scientific">Shouchella clausii</name>
    <name type="common">Alkalihalobacillus clausii</name>
    <dbReference type="NCBI Taxonomy" id="79880"/>
    <lineage>
        <taxon>Bacteria</taxon>
        <taxon>Bacillati</taxon>
        <taxon>Bacillota</taxon>
        <taxon>Bacilli</taxon>
        <taxon>Bacillales</taxon>
        <taxon>Bacillaceae</taxon>
        <taxon>Shouchella</taxon>
    </lineage>
</organism>
<dbReference type="GO" id="GO:0016887">
    <property type="term" value="F:ATP hydrolysis activity"/>
    <property type="evidence" value="ECO:0007669"/>
    <property type="project" value="InterPro"/>
</dbReference>
<comment type="caution">
    <text evidence="4">The sequence shown here is derived from an EMBL/GenBank/DDBJ whole genome shotgun (WGS) entry which is preliminary data.</text>
</comment>
<reference evidence="4 5" key="1">
    <citation type="submission" date="2017-07" db="EMBL/GenBank/DDBJ databases">
        <title>Isolation and whole genome analysis of endospore-forming bacteria from heroin.</title>
        <authorList>
            <person name="Kalinowski J."/>
            <person name="Ahrens B."/>
            <person name="Al-Dilaimi A."/>
            <person name="Winkler A."/>
            <person name="Wibberg D."/>
            <person name="Schleenbecker U."/>
            <person name="Ruckert C."/>
            <person name="Wolfel R."/>
            <person name="Grass G."/>
        </authorList>
    </citation>
    <scope>NUCLEOTIDE SEQUENCE [LARGE SCALE GENOMIC DNA]</scope>
    <source>
        <strain evidence="4 5">7539</strain>
    </source>
</reference>
<dbReference type="PROSITE" id="PS00211">
    <property type="entry name" value="ABC_TRANSPORTER_1"/>
    <property type="match status" value="1"/>
</dbReference>
<name>A0A268NU64_SHOCL</name>
<dbReference type="InterPro" id="IPR003593">
    <property type="entry name" value="AAA+_ATPase"/>
</dbReference>
<evidence type="ECO:0000256" key="2">
    <source>
        <dbReference type="ARBA" id="ARBA00022840"/>
    </source>
</evidence>
<dbReference type="AlphaFoldDB" id="A0A268NU64"/>
<dbReference type="InterPro" id="IPR003439">
    <property type="entry name" value="ABC_transporter-like_ATP-bd"/>
</dbReference>
<dbReference type="InterPro" id="IPR017871">
    <property type="entry name" value="ABC_transporter-like_CS"/>
</dbReference>
<evidence type="ECO:0000259" key="3">
    <source>
        <dbReference type="PROSITE" id="PS50893"/>
    </source>
</evidence>
<evidence type="ECO:0000313" key="4">
    <source>
        <dbReference type="EMBL" id="PAE87037.1"/>
    </source>
</evidence>
<dbReference type="PANTHER" id="PTHR43038:SF3">
    <property type="entry name" value="ABC TRANSPORTER G FAMILY MEMBER 20 ISOFORM X1"/>
    <property type="match status" value="1"/>
</dbReference>
<dbReference type="Gene3D" id="3.40.50.300">
    <property type="entry name" value="P-loop containing nucleotide triphosphate hydrolases"/>
    <property type="match status" value="1"/>
</dbReference>
<sequence length="257" mass="28590">MTEDAIRCNALSKKFGSKMAVKPLDLSVKKNTIYGFLGSNGAGKSTVIRMLCGVLPPSSGSGTVLGYSLAEQPEQIKQRIGYMSQKFSLYLELTVLENLQFYGAIYGLKKKELAARIQTLLRLTKLEDRISQRAGALSGGWKQRLALCCAMLHEPELLILDEPTAGVDPVSRKIFWDIIHQLKKDDVTVLVTTHYMDEALTCDNIGFMYAGNLLVNGGPKEIMEQYGVKNLDDLFVKLVEQQEQEHASHLKKGDSFE</sequence>
<dbReference type="SUPFAM" id="SSF52540">
    <property type="entry name" value="P-loop containing nucleoside triphosphate hydrolases"/>
    <property type="match status" value="1"/>
</dbReference>
<dbReference type="InterPro" id="IPR027417">
    <property type="entry name" value="P-loop_NTPase"/>
</dbReference>
<feature type="domain" description="ABC transporter" evidence="3">
    <location>
        <begin position="6"/>
        <end position="235"/>
    </location>
</feature>
<dbReference type="CDD" id="cd03230">
    <property type="entry name" value="ABC_DR_subfamily_A"/>
    <property type="match status" value="1"/>
</dbReference>
<dbReference type="RefSeq" id="WP_095327351.1">
    <property type="nucleotide sequence ID" value="NZ_BOQS01000001.1"/>
</dbReference>
<dbReference type="PANTHER" id="PTHR43038">
    <property type="entry name" value="ATP-BINDING CASSETTE, SUB-FAMILY H, MEMBER 1"/>
    <property type="match status" value="1"/>
</dbReference>
<keyword evidence="1" id="KW-0547">Nucleotide-binding</keyword>
<proteinExistence type="predicted"/>
<dbReference type="EMBL" id="NPCC01000043">
    <property type="protein sequence ID" value="PAE87037.1"/>
    <property type="molecule type" value="Genomic_DNA"/>
</dbReference>
<dbReference type="GO" id="GO:0005524">
    <property type="term" value="F:ATP binding"/>
    <property type="evidence" value="ECO:0007669"/>
    <property type="project" value="UniProtKB-KW"/>
</dbReference>
<evidence type="ECO:0000313" key="5">
    <source>
        <dbReference type="Proteomes" id="UP000216207"/>
    </source>
</evidence>
<dbReference type="PROSITE" id="PS50893">
    <property type="entry name" value="ABC_TRANSPORTER_2"/>
    <property type="match status" value="1"/>
</dbReference>
<keyword evidence="2 4" id="KW-0067">ATP-binding</keyword>
<dbReference type="Pfam" id="PF00005">
    <property type="entry name" value="ABC_tran"/>
    <property type="match status" value="1"/>
</dbReference>
<gene>
    <name evidence="4" type="ORF">CHH72_20560</name>
</gene>
<dbReference type="Proteomes" id="UP000216207">
    <property type="component" value="Unassembled WGS sequence"/>
</dbReference>
<evidence type="ECO:0000256" key="1">
    <source>
        <dbReference type="ARBA" id="ARBA00022741"/>
    </source>
</evidence>
<dbReference type="SMART" id="SM00382">
    <property type="entry name" value="AAA"/>
    <property type="match status" value="1"/>
</dbReference>
<protein>
    <submittedName>
        <fullName evidence="4">ABC transporter ATP-binding protein</fullName>
    </submittedName>
</protein>
<accession>A0A268NU64</accession>